<reference evidence="2 3" key="1">
    <citation type="submission" date="2018-09" db="EMBL/GenBank/DDBJ databases">
        <title>Paenibacillus aracenensis nov. sp. isolated from a cave in southern Spain.</title>
        <authorList>
            <person name="Jurado V."/>
            <person name="Gutierrez-Patricio S."/>
            <person name="Gonzalez-Pimentel J.L."/>
            <person name="Miller A.Z."/>
            <person name="Laiz L."/>
            <person name="Saiz-Jimenez C."/>
        </authorList>
    </citation>
    <scope>NUCLEOTIDE SEQUENCE [LARGE SCALE GENOMIC DNA]</scope>
    <source>
        <strain evidence="2 3">DSM 22867</strain>
    </source>
</reference>
<dbReference type="AlphaFoldDB" id="A0A3A1UTK4"/>
<dbReference type="RefSeq" id="WP_119602600.1">
    <property type="nucleotide sequence ID" value="NZ_QXQA01000020.1"/>
</dbReference>
<keyword evidence="3" id="KW-1185">Reference proteome</keyword>
<dbReference type="OrthoDB" id="1808478at2"/>
<proteinExistence type="predicted"/>
<accession>A0A3A1UTK4</accession>
<evidence type="ECO:0000256" key="1">
    <source>
        <dbReference type="SAM" id="SignalP"/>
    </source>
</evidence>
<keyword evidence="1" id="KW-0732">Signal</keyword>
<evidence type="ECO:0000313" key="2">
    <source>
        <dbReference type="EMBL" id="RIX48698.1"/>
    </source>
</evidence>
<evidence type="ECO:0000313" key="3">
    <source>
        <dbReference type="Proteomes" id="UP000266482"/>
    </source>
</evidence>
<dbReference type="Proteomes" id="UP000266482">
    <property type="component" value="Unassembled WGS sequence"/>
</dbReference>
<organism evidence="2 3">
    <name type="scientific">Paenibacillus nanensis</name>
    <dbReference type="NCBI Taxonomy" id="393251"/>
    <lineage>
        <taxon>Bacteria</taxon>
        <taxon>Bacillati</taxon>
        <taxon>Bacillota</taxon>
        <taxon>Bacilli</taxon>
        <taxon>Bacillales</taxon>
        <taxon>Paenibacillaceae</taxon>
        <taxon>Paenibacillus</taxon>
    </lineage>
</organism>
<sequence>MVVKVKRFSKFSLCLWLVIVVLMAPQLAAASGKKDAKTPPPPVEIQPMAIYPTYTYLKSSSIIILGNTNGSITIEATTAAKTTVSEVGVTIQLQEWTGSAWVDLIPASSNAVSNGTSVTGYLTRYSRVGYYYRVKATHYVEQGATTEQVIEYSASFLAK</sequence>
<dbReference type="EMBL" id="QXQA01000020">
    <property type="protein sequence ID" value="RIX48698.1"/>
    <property type="molecule type" value="Genomic_DNA"/>
</dbReference>
<name>A0A3A1UTK4_9BACL</name>
<feature type="signal peptide" evidence="1">
    <location>
        <begin position="1"/>
        <end position="30"/>
    </location>
</feature>
<evidence type="ECO:0008006" key="4">
    <source>
        <dbReference type="Google" id="ProtNLM"/>
    </source>
</evidence>
<protein>
    <recommendedName>
        <fullName evidence="4">DUF5626 domain-containing protein</fullName>
    </recommendedName>
</protein>
<feature type="chain" id="PRO_5017225434" description="DUF5626 domain-containing protein" evidence="1">
    <location>
        <begin position="31"/>
        <end position="159"/>
    </location>
</feature>
<gene>
    <name evidence="2" type="ORF">D3P08_23660</name>
</gene>
<comment type="caution">
    <text evidence="2">The sequence shown here is derived from an EMBL/GenBank/DDBJ whole genome shotgun (WGS) entry which is preliminary data.</text>
</comment>